<evidence type="ECO:0000313" key="1">
    <source>
        <dbReference type="EMBL" id="KMZ76759.1"/>
    </source>
</evidence>
<proteinExistence type="predicted"/>
<accession>A0A0J9S1Y6</accession>
<name>A0A0J9S1Y6_PLAVI</name>
<sequence>MKLLRNLKYYADFSKYFKPTNERCDILYNWLNNSVKKDAINEKIINKCFEQYDVLKRIMKDDVKCSYKTNNENFEDPMNIILLNIFDYNMKIIKDTLTGNNMSEKIPCQKFVCDAIKIYNLMYKRYCPDKEQDSEKIKKTCLNLRNFKNSYDIFRRDLGSLKDYIPSLDGVDNEILDKCSLDAKKKLLASGEGEMTGRTSVTGMDTLVENLDNSLPRGYPSGEDSPMPFGNGDNPMKKTITTTVGTVAGASSLIALLYRVTQQLI</sequence>
<protein>
    <submittedName>
        <fullName evidence="1">Uncharacterized protein</fullName>
    </submittedName>
</protein>
<gene>
    <name evidence="1" type="ORF">PVIIG_05867</name>
</gene>
<dbReference type="AlphaFoldDB" id="A0A0J9S1Y6"/>
<dbReference type="Proteomes" id="UP000053562">
    <property type="component" value="Unassembled WGS sequence"/>
</dbReference>
<dbReference type="EMBL" id="KQ234626">
    <property type="protein sequence ID" value="KMZ76759.1"/>
    <property type="molecule type" value="Genomic_DNA"/>
</dbReference>
<reference evidence="1 2" key="1">
    <citation type="submission" date="2011-08" db="EMBL/GenBank/DDBJ databases">
        <title>The Genome Sequence of Plasmodium vivax India VII.</title>
        <authorList>
            <consortium name="The Broad Institute Genome Sequencing Platform"/>
            <consortium name="The Broad Institute Genome Sequencing Center for Infectious Disease"/>
            <person name="Neafsey D."/>
            <person name="Carlton J."/>
            <person name="Barnwell J."/>
            <person name="Collins W."/>
            <person name="Escalante A."/>
            <person name="Mullikin J."/>
            <person name="Saul A."/>
            <person name="Guigo R."/>
            <person name="Camara F."/>
            <person name="Young S.K."/>
            <person name="Zeng Q."/>
            <person name="Gargeya S."/>
            <person name="Fitzgerald M."/>
            <person name="Haas B."/>
            <person name="Abouelleil A."/>
            <person name="Alvarado L."/>
            <person name="Arachchi H.M."/>
            <person name="Berlin A."/>
            <person name="Brown A."/>
            <person name="Chapman S.B."/>
            <person name="Chen Z."/>
            <person name="Dunbar C."/>
            <person name="Freedman E."/>
            <person name="Gearin G."/>
            <person name="Gellesch M."/>
            <person name="Goldberg J."/>
            <person name="Griggs A."/>
            <person name="Gujja S."/>
            <person name="Heiman D."/>
            <person name="Howarth C."/>
            <person name="Larson L."/>
            <person name="Lui A."/>
            <person name="MacDonald P.J.P."/>
            <person name="Montmayeur A."/>
            <person name="Murphy C."/>
            <person name="Neiman D."/>
            <person name="Pearson M."/>
            <person name="Priest M."/>
            <person name="Roberts A."/>
            <person name="Saif S."/>
            <person name="Shea T."/>
            <person name="Shenoy N."/>
            <person name="Sisk P."/>
            <person name="Stolte C."/>
            <person name="Sykes S."/>
            <person name="Wortman J."/>
            <person name="Nusbaum C."/>
            <person name="Birren B."/>
        </authorList>
    </citation>
    <scope>NUCLEOTIDE SEQUENCE [LARGE SCALE GENOMIC DNA]</scope>
    <source>
        <strain evidence="1 2">India VII</strain>
    </source>
</reference>
<evidence type="ECO:0000313" key="2">
    <source>
        <dbReference type="Proteomes" id="UP000053562"/>
    </source>
</evidence>
<organism evidence="1 2">
    <name type="scientific">Plasmodium vivax India VII</name>
    <dbReference type="NCBI Taxonomy" id="1077284"/>
    <lineage>
        <taxon>Eukaryota</taxon>
        <taxon>Sar</taxon>
        <taxon>Alveolata</taxon>
        <taxon>Apicomplexa</taxon>
        <taxon>Aconoidasida</taxon>
        <taxon>Haemosporida</taxon>
        <taxon>Plasmodiidae</taxon>
        <taxon>Plasmodium</taxon>
        <taxon>Plasmodium (Plasmodium)</taxon>
    </lineage>
</organism>